<name>A0A7J5X5U0_DISMA</name>
<sequence length="103" mass="12035">MNQLQPLNLKHKGEQTQPGSYQTHKARKNPNYVKPVEFFCRCYSFNFTTQQALHRLYKGKGREVSDPFSDSQFERVLVCNLSQMEYGPDVIMSISSRFPERKA</sequence>
<reference evidence="2 3" key="1">
    <citation type="submission" date="2020-03" db="EMBL/GenBank/DDBJ databases">
        <title>Dissostichus mawsoni Genome sequencing and assembly.</title>
        <authorList>
            <person name="Park H."/>
        </authorList>
    </citation>
    <scope>NUCLEOTIDE SEQUENCE [LARGE SCALE GENOMIC DNA]</scope>
    <source>
        <strain evidence="2">DM0001</strain>
        <tissue evidence="2">Muscle</tissue>
    </source>
</reference>
<proteinExistence type="predicted"/>
<gene>
    <name evidence="2" type="ORF">F7725_026005</name>
</gene>
<dbReference type="EMBL" id="JAAKFY010000027">
    <property type="protein sequence ID" value="KAF3832340.1"/>
    <property type="molecule type" value="Genomic_DNA"/>
</dbReference>
<evidence type="ECO:0000313" key="3">
    <source>
        <dbReference type="Proteomes" id="UP000518266"/>
    </source>
</evidence>
<keyword evidence="3" id="KW-1185">Reference proteome</keyword>
<protein>
    <submittedName>
        <fullName evidence="2">Uncharacterized protein</fullName>
    </submittedName>
</protein>
<evidence type="ECO:0000256" key="1">
    <source>
        <dbReference type="SAM" id="MobiDB-lite"/>
    </source>
</evidence>
<dbReference type="AlphaFoldDB" id="A0A7J5X5U0"/>
<evidence type="ECO:0000313" key="2">
    <source>
        <dbReference type="EMBL" id="KAF3832340.1"/>
    </source>
</evidence>
<organism evidence="2 3">
    <name type="scientific">Dissostichus mawsoni</name>
    <name type="common">Antarctic cod</name>
    <dbReference type="NCBI Taxonomy" id="36200"/>
    <lineage>
        <taxon>Eukaryota</taxon>
        <taxon>Metazoa</taxon>
        <taxon>Chordata</taxon>
        <taxon>Craniata</taxon>
        <taxon>Vertebrata</taxon>
        <taxon>Euteleostomi</taxon>
        <taxon>Actinopterygii</taxon>
        <taxon>Neopterygii</taxon>
        <taxon>Teleostei</taxon>
        <taxon>Neoteleostei</taxon>
        <taxon>Acanthomorphata</taxon>
        <taxon>Eupercaria</taxon>
        <taxon>Perciformes</taxon>
        <taxon>Notothenioidei</taxon>
        <taxon>Nototheniidae</taxon>
        <taxon>Dissostichus</taxon>
    </lineage>
</organism>
<comment type="caution">
    <text evidence="2">The sequence shown here is derived from an EMBL/GenBank/DDBJ whole genome shotgun (WGS) entry which is preliminary data.</text>
</comment>
<dbReference type="Proteomes" id="UP000518266">
    <property type="component" value="Unassembled WGS sequence"/>
</dbReference>
<feature type="non-terminal residue" evidence="2">
    <location>
        <position position="103"/>
    </location>
</feature>
<feature type="region of interest" description="Disordered" evidence="1">
    <location>
        <begin position="1"/>
        <end position="27"/>
    </location>
</feature>
<accession>A0A7J5X5U0</accession>